<evidence type="ECO:0000313" key="1">
    <source>
        <dbReference type="EMBL" id="KAK6616868.1"/>
    </source>
</evidence>
<sequence>MLREEMYSSVIKVQTYIQNVDHEFDMMNTCAKSVKNIFLNFGKVYRDIVDGGKSLDDALRHLKNNIPEELKSNISDFMNLPLNRSLSSLVTDNLDQTMTQTISSLELALSKIKAGTGDEDISPGLFSPKTTEGDDCVKV</sequence>
<proteinExistence type="predicted"/>
<organism evidence="1 2">
    <name type="scientific">Polyplax serrata</name>
    <name type="common">Common mouse louse</name>
    <dbReference type="NCBI Taxonomy" id="468196"/>
    <lineage>
        <taxon>Eukaryota</taxon>
        <taxon>Metazoa</taxon>
        <taxon>Ecdysozoa</taxon>
        <taxon>Arthropoda</taxon>
        <taxon>Hexapoda</taxon>
        <taxon>Insecta</taxon>
        <taxon>Pterygota</taxon>
        <taxon>Neoptera</taxon>
        <taxon>Paraneoptera</taxon>
        <taxon>Psocodea</taxon>
        <taxon>Troctomorpha</taxon>
        <taxon>Phthiraptera</taxon>
        <taxon>Anoplura</taxon>
        <taxon>Polyplacidae</taxon>
        <taxon>Polyplax</taxon>
    </lineage>
</organism>
<gene>
    <name evidence="1" type="ORF">RUM44_005306</name>
</gene>
<protein>
    <submittedName>
        <fullName evidence="1">Uncharacterized protein</fullName>
    </submittedName>
</protein>
<dbReference type="Proteomes" id="UP001359485">
    <property type="component" value="Unassembled WGS sequence"/>
</dbReference>
<dbReference type="EMBL" id="JAWJWF010000054">
    <property type="protein sequence ID" value="KAK6616868.1"/>
    <property type="molecule type" value="Genomic_DNA"/>
</dbReference>
<name>A0ABR1AD61_POLSC</name>
<comment type="caution">
    <text evidence="1">The sequence shown here is derived from an EMBL/GenBank/DDBJ whole genome shotgun (WGS) entry which is preliminary data.</text>
</comment>
<accession>A0ABR1AD61</accession>
<reference evidence="1 2" key="1">
    <citation type="submission" date="2023-09" db="EMBL/GenBank/DDBJ databases">
        <title>Genomes of two closely related lineages of the louse Polyplax serrata with different host specificities.</title>
        <authorList>
            <person name="Martinu J."/>
            <person name="Tarabai H."/>
            <person name="Stefka J."/>
            <person name="Hypsa V."/>
        </authorList>
    </citation>
    <scope>NUCLEOTIDE SEQUENCE [LARGE SCALE GENOMIC DNA]</scope>
    <source>
        <strain evidence="1">98ZLc_SE</strain>
    </source>
</reference>
<evidence type="ECO:0000313" key="2">
    <source>
        <dbReference type="Proteomes" id="UP001359485"/>
    </source>
</evidence>
<keyword evidence="2" id="KW-1185">Reference proteome</keyword>